<name>A0ABR2ESH6_9ROSI</name>
<accession>A0ABR2ESH6</accession>
<proteinExistence type="predicted"/>
<dbReference type="EMBL" id="JBBPBM010000010">
    <property type="protein sequence ID" value="KAK8564815.1"/>
    <property type="molecule type" value="Genomic_DNA"/>
</dbReference>
<protein>
    <submittedName>
        <fullName evidence="1">Uncharacterized protein</fullName>
    </submittedName>
</protein>
<dbReference type="Proteomes" id="UP001472677">
    <property type="component" value="Unassembled WGS sequence"/>
</dbReference>
<gene>
    <name evidence="1" type="ORF">V6N12_058397</name>
</gene>
<comment type="caution">
    <text evidence="1">The sequence shown here is derived from an EMBL/GenBank/DDBJ whole genome shotgun (WGS) entry which is preliminary data.</text>
</comment>
<organism evidence="1 2">
    <name type="scientific">Hibiscus sabdariffa</name>
    <name type="common">roselle</name>
    <dbReference type="NCBI Taxonomy" id="183260"/>
    <lineage>
        <taxon>Eukaryota</taxon>
        <taxon>Viridiplantae</taxon>
        <taxon>Streptophyta</taxon>
        <taxon>Embryophyta</taxon>
        <taxon>Tracheophyta</taxon>
        <taxon>Spermatophyta</taxon>
        <taxon>Magnoliopsida</taxon>
        <taxon>eudicotyledons</taxon>
        <taxon>Gunneridae</taxon>
        <taxon>Pentapetalae</taxon>
        <taxon>rosids</taxon>
        <taxon>malvids</taxon>
        <taxon>Malvales</taxon>
        <taxon>Malvaceae</taxon>
        <taxon>Malvoideae</taxon>
        <taxon>Hibiscus</taxon>
    </lineage>
</organism>
<evidence type="ECO:0000313" key="2">
    <source>
        <dbReference type="Proteomes" id="UP001472677"/>
    </source>
</evidence>
<keyword evidence="2" id="KW-1185">Reference proteome</keyword>
<evidence type="ECO:0000313" key="1">
    <source>
        <dbReference type="EMBL" id="KAK8564815.1"/>
    </source>
</evidence>
<reference evidence="1 2" key="1">
    <citation type="journal article" date="2024" name="G3 (Bethesda)">
        <title>Genome assembly of Hibiscus sabdariffa L. provides insights into metabolisms of medicinal natural products.</title>
        <authorList>
            <person name="Kim T."/>
        </authorList>
    </citation>
    <scope>NUCLEOTIDE SEQUENCE [LARGE SCALE GENOMIC DNA]</scope>
    <source>
        <strain evidence="1">TK-2024</strain>
        <tissue evidence="1">Old leaves</tissue>
    </source>
</reference>
<sequence length="78" mass="8372">MLSFAARAEVVVPCITKSDQVVNYQAFTNAKGIYIVAETVSRNVAPASSSSPTTAHQVISILSDHSYTNPLISHSYSE</sequence>
<dbReference type="PANTHER" id="PTHR38400">
    <property type="entry name" value="OS02G0317800 PROTEIN"/>
    <property type="match status" value="1"/>
</dbReference>